<dbReference type="AlphaFoldDB" id="A0A0H5RE93"/>
<proteinExistence type="predicted"/>
<accession>A0A0H5RE93</accession>
<feature type="non-terminal residue" evidence="1">
    <location>
        <position position="1"/>
    </location>
</feature>
<feature type="non-terminal residue" evidence="1">
    <location>
        <position position="254"/>
    </location>
</feature>
<sequence>WARSRSRRTLPGAVDPIGTGLAKITSTAGMALRPKPSGGALIAFAPDHVVVADALHVHLCEIPIASPERTARARKAIRSNPSFTTDIAVDTIESVGAAITDRPGEVLCAMTFAGSSGSISANPLGRAETWNTARSIMPGLTPIAVRAHAIVVAQAIAGAGIPIQTAQFTGARARLAVQPEMVLGALFTGSIAGQRRLTNPIVLAVGVDRALLARFLAMAPKEPDELPIANVRDVVERPIQGHERQRFADVAVLE</sequence>
<organism evidence="1">
    <name type="scientific">Spongospora subterranea</name>
    <dbReference type="NCBI Taxonomy" id="70186"/>
    <lineage>
        <taxon>Eukaryota</taxon>
        <taxon>Sar</taxon>
        <taxon>Rhizaria</taxon>
        <taxon>Endomyxa</taxon>
        <taxon>Phytomyxea</taxon>
        <taxon>Plasmodiophorida</taxon>
        <taxon>Plasmodiophoridae</taxon>
        <taxon>Spongospora</taxon>
    </lineage>
</organism>
<name>A0A0H5RE93_9EUKA</name>
<protein>
    <submittedName>
        <fullName evidence="1">Uncharacterized protein</fullName>
    </submittedName>
</protein>
<evidence type="ECO:0000313" key="1">
    <source>
        <dbReference type="EMBL" id="CRZ12318.1"/>
    </source>
</evidence>
<reference evidence="1" key="1">
    <citation type="submission" date="2015-04" db="EMBL/GenBank/DDBJ databases">
        <title>The genome sequence of the plant pathogenic Rhizarian Plasmodiophora brassicae reveals insights in its biotrophic life cycle and the origin of chitin synthesis.</title>
        <authorList>
            <person name="Schwelm A."/>
            <person name="Fogelqvist J."/>
            <person name="Knaust A."/>
            <person name="Julke S."/>
            <person name="Lilja T."/>
            <person name="Dhandapani V."/>
            <person name="Bonilla-Rosso G."/>
            <person name="Karlsson M."/>
            <person name="Shevchenko A."/>
            <person name="Choi S.R."/>
            <person name="Kim H.G."/>
            <person name="Park J.Y."/>
            <person name="Lim Y.P."/>
            <person name="Ludwig-Muller J."/>
            <person name="Dixelius C."/>
        </authorList>
    </citation>
    <scope>NUCLEOTIDE SEQUENCE</scope>
    <source>
        <tissue evidence="1">Potato root galls</tissue>
    </source>
</reference>
<dbReference type="EMBL" id="HACM01011876">
    <property type="protein sequence ID" value="CRZ12318.1"/>
    <property type="molecule type" value="Transcribed_RNA"/>
</dbReference>